<evidence type="ECO:0000256" key="1">
    <source>
        <dbReference type="SAM" id="MobiDB-lite"/>
    </source>
</evidence>
<accession>A0ABD3XAZ2</accession>
<keyword evidence="3" id="KW-1185">Reference proteome</keyword>
<organism evidence="2 3">
    <name type="scientific">Sinanodonta woodiana</name>
    <name type="common">Chinese pond mussel</name>
    <name type="synonym">Anodonta woodiana</name>
    <dbReference type="NCBI Taxonomy" id="1069815"/>
    <lineage>
        <taxon>Eukaryota</taxon>
        <taxon>Metazoa</taxon>
        <taxon>Spiralia</taxon>
        <taxon>Lophotrochozoa</taxon>
        <taxon>Mollusca</taxon>
        <taxon>Bivalvia</taxon>
        <taxon>Autobranchia</taxon>
        <taxon>Heteroconchia</taxon>
        <taxon>Palaeoheterodonta</taxon>
        <taxon>Unionida</taxon>
        <taxon>Unionoidea</taxon>
        <taxon>Unionidae</taxon>
        <taxon>Unioninae</taxon>
        <taxon>Sinanodonta</taxon>
    </lineage>
</organism>
<dbReference type="AlphaFoldDB" id="A0ABD3XAZ2"/>
<evidence type="ECO:0000313" key="2">
    <source>
        <dbReference type="EMBL" id="KAL3882158.1"/>
    </source>
</evidence>
<sequence>MRLFQSQVVMEDFEPPPPFSIEREATRSMPVFLSQFRDGKTRLPTPEKVAIMELSSSFEKRRLGKHQQILTDITQRCREQEVNDLSSKLSSKVNLAITGKVGKEVTFYSTTFMGSKQRTGVIFPNVTGDIPRMHNESMHSSLRSVYERTYKHFPARRIIRQQARFDFMRPSLPKINNNIPMSTQSEPTFGKTKLLERQRINGPIQLDHYISPKPDHLAPLVMPSLTLDSEKDAIDSYFSTQKVTLGQKSKTKETLDEIQPSSTKVVQPRKPHFEENVIPNLHQMESGGGNSPPPNSENNQDQ</sequence>
<dbReference type="Proteomes" id="UP001634394">
    <property type="component" value="Unassembled WGS sequence"/>
</dbReference>
<dbReference type="EMBL" id="JBJQND010000003">
    <property type="protein sequence ID" value="KAL3882158.1"/>
    <property type="molecule type" value="Genomic_DNA"/>
</dbReference>
<comment type="caution">
    <text evidence="2">The sequence shown here is derived from an EMBL/GenBank/DDBJ whole genome shotgun (WGS) entry which is preliminary data.</text>
</comment>
<gene>
    <name evidence="2" type="ORF">ACJMK2_028528</name>
</gene>
<name>A0ABD3XAZ2_SINWO</name>
<protein>
    <submittedName>
        <fullName evidence="2">Uncharacterized protein</fullName>
    </submittedName>
</protein>
<reference evidence="2 3" key="1">
    <citation type="submission" date="2024-11" db="EMBL/GenBank/DDBJ databases">
        <title>Chromosome-level genome assembly of the freshwater bivalve Anodonta woodiana.</title>
        <authorList>
            <person name="Chen X."/>
        </authorList>
    </citation>
    <scope>NUCLEOTIDE SEQUENCE [LARGE SCALE GENOMIC DNA]</scope>
    <source>
        <strain evidence="2">MN2024</strain>
        <tissue evidence="2">Gills</tissue>
    </source>
</reference>
<feature type="region of interest" description="Disordered" evidence="1">
    <location>
        <begin position="251"/>
        <end position="302"/>
    </location>
</feature>
<evidence type="ECO:0000313" key="3">
    <source>
        <dbReference type="Proteomes" id="UP001634394"/>
    </source>
</evidence>
<proteinExistence type="predicted"/>